<dbReference type="RefSeq" id="WP_308449176.1">
    <property type="nucleotide sequence ID" value="NZ_JAJEQC010000006.1"/>
</dbReference>
<name>A0AAE3AM61_9FIRM</name>
<dbReference type="Proteomes" id="UP001199424">
    <property type="component" value="Unassembled WGS sequence"/>
</dbReference>
<proteinExistence type="predicted"/>
<evidence type="ECO:0000259" key="1">
    <source>
        <dbReference type="PROSITE" id="PS50206"/>
    </source>
</evidence>
<gene>
    <name evidence="2" type="ORF">LKD31_07225</name>
</gene>
<dbReference type="SMART" id="SM00450">
    <property type="entry name" value="RHOD"/>
    <property type="match status" value="1"/>
</dbReference>
<dbReference type="InterPro" id="IPR001763">
    <property type="entry name" value="Rhodanese-like_dom"/>
</dbReference>
<dbReference type="AlphaFoldDB" id="A0AAE3AM61"/>
<reference evidence="2" key="1">
    <citation type="submission" date="2021-10" db="EMBL/GenBank/DDBJ databases">
        <title>Anaerobic single-cell dispensing facilitates the cultivation of human gut bacteria.</title>
        <authorList>
            <person name="Afrizal A."/>
        </authorList>
    </citation>
    <scope>NUCLEOTIDE SEQUENCE</scope>
    <source>
        <strain evidence="2">CLA-AA-H250</strain>
    </source>
</reference>
<organism evidence="2 3">
    <name type="scientific">Hominenteromicrobium mulieris</name>
    <dbReference type="NCBI Taxonomy" id="2885357"/>
    <lineage>
        <taxon>Bacteria</taxon>
        <taxon>Bacillati</taxon>
        <taxon>Bacillota</taxon>
        <taxon>Clostridia</taxon>
        <taxon>Eubacteriales</taxon>
        <taxon>Oscillospiraceae</taxon>
        <taxon>Hominenteromicrobium</taxon>
    </lineage>
</organism>
<accession>A0AAE3AM61</accession>
<dbReference type="PANTHER" id="PTHR43031:SF1">
    <property type="entry name" value="PYRIDINE NUCLEOTIDE-DISULPHIDE OXIDOREDUCTASE"/>
    <property type="match status" value="1"/>
</dbReference>
<dbReference type="SUPFAM" id="SSF52821">
    <property type="entry name" value="Rhodanese/Cell cycle control phosphatase"/>
    <property type="match status" value="1"/>
</dbReference>
<evidence type="ECO:0000313" key="2">
    <source>
        <dbReference type="EMBL" id="MCC2136806.1"/>
    </source>
</evidence>
<evidence type="ECO:0000313" key="3">
    <source>
        <dbReference type="Proteomes" id="UP001199424"/>
    </source>
</evidence>
<dbReference type="Gene3D" id="3.40.250.10">
    <property type="entry name" value="Rhodanese-like domain"/>
    <property type="match status" value="1"/>
</dbReference>
<dbReference type="PANTHER" id="PTHR43031">
    <property type="entry name" value="FAD-DEPENDENT OXIDOREDUCTASE"/>
    <property type="match status" value="1"/>
</dbReference>
<keyword evidence="3" id="KW-1185">Reference proteome</keyword>
<dbReference type="Pfam" id="PF00581">
    <property type="entry name" value="Rhodanese"/>
    <property type="match status" value="1"/>
</dbReference>
<comment type="caution">
    <text evidence="2">The sequence shown here is derived from an EMBL/GenBank/DDBJ whole genome shotgun (WGS) entry which is preliminary data.</text>
</comment>
<protein>
    <submittedName>
        <fullName evidence="2">Rhodanese-like domain-containing protein</fullName>
    </submittedName>
</protein>
<dbReference type="PROSITE" id="PS50206">
    <property type="entry name" value="RHODANESE_3"/>
    <property type="match status" value="1"/>
</dbReference>
<dbReference type="EMBL" id="JAJEQC010000006">
    <property type="protein sequence ID" value="MCC2136806.1"/>
    <property type="molecule type" value="Genomic_DNA"/>
</dbReference>
<dbReference type="InterPro" id="IPR050229">
    <property type="entry name" value="GlpE_sulfurtransferase"/>
</dbReference>
<dbReference type="InterPro" id="IPR036873">
    <property type="entry name" value="Rhodanese-like_dom_sf"/>
</dbReference>
<sequence>MEESYKKVSFQEAKHIIDTEPNCVILDVRDEDEYITGHAENAVLFPVDTIDEDTAEEKIPTPDTPILVYCKSGRRSFMAAMKLESYGYTHIYDIGSLVDWPYGLEY</sequence>
<feature type="domain" description="Rhodanese" evidence="1">
    <location>
        <begin position="19"/>
        <end position="106"/>
    </location>
</feature>
<dbReference type="CDD" id="cd00158">
    <property type="entry name" value="RHOD"/>
    <property type="match status" value="1"/>
</dbReference>